<dbReference type="InterPro" id="IPR003779">
    <property type="entry name" value="CMD-like"/>
</dbReference>
<dbReference type="EMBL" id="AWQS01000037">
    <property type="protein sequence ID" value="EWT06683.1"/>
    <property type="molecule type" value="Genomic_DNA"/>
</dbReference>
<dbReference type="Pfam" id="PF02627">
    <property type="entry name" value="CMD"/>
    <property type="match status" value="1"/>
</dbReference>
<dbReference type="PANTHER" id="PTHR34846">
    <property type="entry name" value="4-CARBOXYMUCONOLACTONE DECARBOXYLASE FAMILY PROTEIN (AFU_ORTHOLOGUE AFUA_6G11590)"/>
    <property type="match status" value="1"/>
</dbReference>
<comment type="caution">
    <text evidence="2">The sequence shown here is derived from an EMBL/GenBank/DDBJ whole genome shotgun (WGS) entry which is preliminary data.</text>
</comment>
<feature type="domain" description="Carboxymuconolactone decarboxylase-like" evidence="1">
    <location>
        <begin position="58"/>
        <end position="137"/>
    </location>
</feature>
<dbReference type="OrthoDB" id="949132at2"/>
<dbReference type="RefSeq" id="WP_034714962.1">
    <property type="nucleotide sequence ID" value="NZ_AWQS01000037.1"/>
</dbReference>
<evidence type="ECO:0000259" key="1">
    <source>
        <dbReference type="Pfam" id="PF02627"/>
    </source>
</evidence>
<sequence>MSERLPRLTPDQLTAEQAAVYDAIAGGPRAAGPQLFELKDRQGALNGPFGIMLHQPGLGLALQELGAAVRYRTTLSARCREIAILQVGVAEDSAFEWYAHEAVGRAVGLTEEELTALREGRFGSADPTEEAVARFTEALLRDAEISDEDYAGYRDVLGEPVLVELTVLAGYYRTLASMMRVFNVGVPAGH</sequence>
<dbReference type="AlphaFoldDB" id="W9GPD6"/>
<organism evidence="2 3">
    <name type="scientific">Intrasporangium chromatireducens Q5-1</name>
    <dbReference type="NCBI Taxonomy" id="584657"/>
    <lineage>
        <taxon>Bacteria</taxon>
        <taxon>Bacillati</taxon>
        <taxon>Actinomycetota</taxon>
        <taxon>Actinomycetes</taxon>
        <taxon>Micrococcales</taxon>
        <taxon>Intrasporangiaceae</taxon>
        <taxon>Intrasporangium</taxon>
    </lineage>
</organism>
<dbReference type="Gene3D" id="1.20.1290.10">
    <property type="entry name" value="AhpD-like"/>
    <property type="match status" value="1"/>
</dbReference>
<protein>
    <submittedName>
        <fullName evidence="2">Carboxymuconolactone decarboxylase</fullName>
    </submittedName>
</protein>
<name>W9GPD6_9MICO</name>
<keyword evidence="3" id="KW-1185">Reference proteome</keyword>
<dbReference type="SUPFAM" id="SSF69118">
    <property type="entry name" value="AhpD-like"/>
    <property type="match status" value="1"/>
</dbReference>
<dbReference type="GO" id="GO:0051920">
    <property type="term" value="F:peroxiredoxin activity"/>
    <property type="evidence" value="ECO:0007669"/>
    <property type="project" value="InterPro"/>
</dbReference>
<proteinExistence type="predicted"/>
<gene>
    <name evidence="2" type="ORF">N864_19140</name>
</gene>
<dbReference type="Proteomes" id="UP000019494">
    <property type="component" value="Unassembled WGS sequence"/>
</dbReference>
<evidence type="ECO:0000313" key="2">
    <source>
        <dbReference type="EMBL" id="EWT06683.1"/>
    </source>
</evidence>
<dbReference type="InterPro" id="IPR029032">
    <property type="entry name" value="AhpD-like"/>
</dbReference>
<reference evidence="3" key="1">
    <citation type="submission" date="2013-08" db="EMBL/GenBank/DDBJ databases">
        <title>Intrasporangium oryzae NRRL B-24470.</title>
        <authorList>
            <person name="Liu H."/>
            <person name="Wang G."/>
        </authorList>
    </citation>
    <scope>NUCLEOTIDE SEQUENCE [LARGE SCALE GENOMIC DNA]</scope>
    <source>
        <strain evidence="3">Q5-1</strain>
    </source>
</reference>
<dbReference type="PANTHER" id="PTHR34846:SF11">
    <property type="entry name" value="4-CARBOXYMUCONOLACTONE DECARBOXYLASE FAMILY PROTEIN (AFU_ORTHOLOGUE AFUA_6G11590)"/>
    <property type="match status" value="1"/>
</dbReference>
<accession>W9GPD6</accession>
<evidence type="ECO:0000313" key="3">
    <source>
        <dbReference type="Proteomes" id="UP000019494"/>
    </source>
</evidence>